<dbReference type="Pfam" id="PF00011">
    <property type="entry name" value="HSP20"/>
    <property type="match status" value="1"/>
</dbReference>
<dbReference type="PANTHER" id="PTHR11527">
    <property type="entry name" value="HEAT-SHOCK PROTEIN 20 FAMILY MEMBER"/>
    <property type="match status" value="1"/>
</dbReference>
<accession>A0A5J6MJ93</accession>
<proteinExistence type="inferred from homology"/>
<dbReference type="CDD" id="cd06464">
    <property type="entry name" value="ACD_sHsps-like"/>
    <property type="match status" value="1"/>
</dbReference>
<organism evidence="5 6">
    <name type="scientific">Hypericibacter terrae</name>
    <dbReference type="NCBI Taxonomy" id="2602015"/>
    <lineage>
        <taxon>Bacteria</taxon>
        <taxon>Pseudomonadati</taxon>
        <taxon>Pseudomonadota</taxon>
        <taxon>Alphaproteobacteria</taxon>
        <taxon>Rhodospirillales</taxon>
        <taxon>Dongiaceae</taxon>
        <taxon>Hypericibacter</taxon>
    </lineage>
</organism>
<dbReference type="InterPro" id="IPR002068">
    <property type="entry name" value="A-crystallin/Hsp20_dom"/>
</dbReference>
<evidence type="ECO:0000313" key="6">
    <source>
        <dbReference type="Proteomes" id="UP000326202"/>
    </source>
</evidence>
<keyword evidence="6" id="KW-1185">Reference proteome</keyword>
<evidence type="ECO:0000313" key="5">
    <source>
        <dbReference type="EMBL" id="QEX17439.1"/>
    </source>
</evidence>
<reference evidence="5 6" key="1">
    <citation type="submission" date="2019-08" db="EMBL/GenBank/DDBJ databases">
        <title>Hyperibacter terrae gen. nov., sp. nov. and Hyperibacter viscosus sp. nov., two new members in the family Rhodospirillaceae isolated from the rhizosphere of Hypericum perforatum.</title>
        <authorList>
            <person name="Noviana Z."/>
        </authorList>
    </citation>
    <scope>NUCLEOTIDE SEQUENCE [LARGE SCALE GENOMIC DNA]</scope>
    <source>
        <strain evidence="5 6">R5913</strain>
    </source>
</reference>
<comment type="similarity">
    <text evidence="1 2">Belongs to the small heat shock protein (HSP20) family.</text>
</comment>
<sequence length="184" mass="20289">MAGNEQRGMEQRPARGETAPTVADPFGTTGVFGNFDRLVDGMMRGLFLSPFERRLLELPEGRSGTAAGFAAAALPKSELSETEKGYELSCELPGLAEADIELTLRDGEIQITGKKETRRDEKDTKKNYHFSERSYGSFQRSFRLPQNVDEAHITALFENGVLTVTLPKTPAAIGQQKKIPIAKR</sequence>
<dbReference type="Proteomes" id="UP000326202">
    <property type="component" value="Chromosome"/>
</dbReference>
<dbReference type="AlphaFoldDB" id="A0A5J6MJ93"/>
<evidence type="ECO:0000256" key="2">
    <source>
        <dbReference type="RuleBase" id="RU003616"/>
    </source>
</evidence>
<dbReference type="KEGG" id="htq:FRZ44_27390"/>
<dbReference type="SUPFAM" id="SSF49764">
    <property type="entry name" value="HSP20-like chaperones"/>
    <property type="match status" value="1"/>
</dbReference>
<dbReference type="RefSeq" id="WP_191908080.1">
    <property type="nucleotide sequence ID" value="NZ_CP042906.1"/>
</dbReference>
<dbReference type="InterPro" id="IPR031107">
    <property type="entry name" value="Small_HSP"/>
</dbReference>
<name>A0A5J6MJ93_9PROT</name>
<gene>
    <name evidence="5" type="primary">hspC2</name>
    <name evidence="5" type="ORF">FRZ44_27390</name>
</gene>
<evidence type="ECO:0000259" key="4">
    <source>
        <dbReference type="PROSITE" id="PS01031"/>
    </source>
</evidence>
<dbReference type="PROSITE" id="PS01031">
    <property type="entry name" value="SHSP"/>
    <property type="match status" value="1"/>
</dbReference>
<feature type="domain" description="SHSP" evidence="4">
    <location>
        <begin position="68"/>
        <end position="184"/>
    </location>
</feature>
<dbReference type="InterPro" id="IPR008978">
    <property type="entry name" value="HSP20-like_chaperone"/>
</dbReference>
<dbReference type="Gene3D" id="2.60.40.790">
    <property type="match status" value="1"/>
</dbReference>
<dbReference type="EMBL" id="CP042906">
    <property type="protein sequence ID" value="QEX17439.1"/>
    <property type="molecule type" value="Genomic_DNA"/>
</dbReference>
<protein>
    <submittedName>
        <fullName evidence="5">Molecular chaperone Hsp20</fullName>
    </submittedName>
</protein>
<evidence type="ECO:0000256" key="1">
    <source>
        <dbReference type="PROSITE-ProRule" id="PRU00285"/>
    </source>
</evidence>
<feature type="region of interest" description="Disordered" evidence="3">
    <location>
        <begin position="1"/>
        <end position="25"/>
    </location>
</feature>
<evidence type="ECO:0000256" key="3">
    <source>
        <dbReference type="SAM" id="MobiDB-lite"/>
    </source>
</evidence>